<sequence>MTPSRSAKRGLPRITIRSQLGQHRTRRQTPDIHIGNIGTIRNTLDELYGEAHGHPYDESYETDGADYDGYGDLVWPADRRWRPVAAIVGVVLALGSIATAVIINSGDSASTKATVGAPMPRTVISTTSMPKPTPSPGTSRVPQLPPETVTTVPPHRPSPSVGPTTTPTAAPPRTALPPTAVLNPRTVVYTVTGTKQLLDLVNVVYTDERGFPVTEFNVSLPWTKTVILNPGVQTQSVIATSVYGRLNCSIVNAVGQTVVAKTNNGIIATCTR</sequence>
<dbReference type="KEGG" id="mlj:MLAC_05000"/>
<dbReference type="Proteomes" id="UP000466396">
    <property type="component" value="Chromosome"/>
</dbReference>
<feature type="compositionally biased region" description="Low complexity" evidence="1">
    <location>
        <begin position="163"/>
        <end position="178"/>
    </location>
</feature>
<evidence type="ECO:0000256" key="1">
    <source>
        <dbReference type="SAM" id="MobiDB-lite"/>
    </source>
</evidence>
<accession>A0A7I7NEW1</accession>
<evidence type="ECO:0000313" key="4">
    <source>
        <dbReference type="Proteomes" id="UP000466396"/>
    </source>
</evidence>
<dbReference type="InterPro" id="IPR038468">
    <property type="entry name" value="MmpS_C"/>
</dbReference>
<evidence type="ECO:0008006" key="5">
    <source>
        <dbReference type="Google" id="ProtNLM"/>
    </source>
</evidence>
<keyword evidence="2" id="KW-1133">Transmembrane helix</keyword>
<dbReference type="AlphaFoldDB" id="A0A7I7NEW1"/>
<feature type="transmembrane region" description="Helical" evidence="2">
    <location>
        <begin position="84"/>
        <end position="103"/>
    </location>
</feature>
<proteinExistence type="predicted"/>
<protein>
    <recommendedName>
        <fullName evidence="5">Threonine and proline rich protein</fullName>
    </recommendedName>
</protein>
<dbReference type="Gene3D" id="2.60.40.2880">
    <property type="entry name" value="MmpS1-5, C-terminal soluble domain"/>
    <property type="match status" value="1"/>
</dbReference>
<dbReference type="EMBL" id="AP022581">
    <property type="protein sequence ID" value="BBX95206.1"/>
    <property type="molecule type" value="Genomic_DNA"/>
</dbReference>
<evidence type="ECO:0000256" key="2">
    <source>
        <dbReference type="SAM" id="Phobius"/>
    </source>
</evidence>
<organism evidence="3 4">
    <name type="scientific">Mycobacterium lacus</name>
    <dbReference type="NCBI Taxonomy" id="169765"/>
    <lineage>
        <taxon>Bacteria</taxon>
        <taxon>Bacillati</taxon>
        <taxon>Actinomycetota</taxon>
        <taxon>Actinomycetes</taxon>
        <taxon>Mycobacteriales</taxon>
        <taxon>Mycobacteriaceae</taxon>
        <taxon>Mycobacterium</taxon>
    </lineage>
</organism>
<keyword evidence="4" id="KW-1185">Reference proteome</keyword>
<evidence type="ECO:0000313" key="3">
    <source>
        <dbReference type="EMBL" id="BBX95206.1"/>
    </source>
</evidence>
<keyword evidence="2" id="KW-0472">Membrane</keyword>
<gene>
    <name evidence="3" type="ORF">MLAC_05000</name>
</gene>
<reference evidence="3 4" key="1">
    <citation type="journal article" date="2019" name="Emerg. Microbes Infect.">
        <title>Comprehensive subspecies identification of 175 nontuberculous mycobacteria species based on 7547 genomic profiles.</title>
        <authorList>
            <person name="Matsumoto Y."/>
            <person name="Kinjo T."/>
            <person name="Motooka D."/>
            <person name="Nabeya D."/>
            <person name="Jung N."/>
            <person name="Uechi K."/>
            <person name="Horii T."/>
            <person name="Iida T."/>
            <person name="Fujita J."/>
            <person name="Nakamura S."/>
        </authorList>
    </citation>
    <scope>NUCLEOTIDE SEQUENCE [LARGE SCALE GENOMIC DNA]</scope>
    <source>
        <strain evidence="3 4">JCM 15657</strain>
    </source>
</reference>
<name>A0A7I7NEW1_9MYCO</name>
<keyword evidence="2" id="KW-0812">Transmembrane</keyword>
<feature type="region of interest" description="Disordered" evidence="1">
    <location>
        <begin position="122"/>
        <end position="178"/>
    </location>
</feature>